<keyword evidence="2" id="KW-0808">Transferase</keyword>
<dbReference type="PANTHER" id="PTHR31285:SF0">
    <property type="entry name" value="NICOTINAMIDE MONONUCLEOTIDE ADENYLYLTRANSFERASE"/>
    <property type="match status" value="1"/>
</dbReference>
<dbReference type="GO" id="GO:0005737">
    <property type="term" value="C:cytoplasm"/>
    <property type="evidence" value="ECO:0007669"/>
    <property type="project" value="TreeGrafter"/>
</dbReference>
<keyword evidence="2" id="KW-0548">Nucleotidyltransferase</keyword>
<comment type="caution">
    <text evidence="2">The sequence shown here is derived from an EMBL/GenBank/DDBJ whole genome shotgun (WGS) entry which is preliminary data.</text>
</comment>
<gene>
    <name evidence="2" type="primary">SPAC694.03</name>
    <name evidence="2" type="ORF">BM221_001706</name>
</gene>
<evidence type="ECO:0000313" key="2">
    <source>
        <dbReference type="EMBL" id="PMB71613.1"/>
    </source>
</evidence>
<feature type="compositionally biased region" description="Basic and acidic residues" evidence="1">
    <location>
        <begin position="114"/>
        <end position="125"/>
    </location>
</feature>
<name>A0A2N6NWG9_BEABA</name>
<protein>
    <submittedName>
        <fullName evidence="2">Putative nicotinamide mononucleotide adenylyltransferase</fullName>
    </submittedName>
</protein>
<dbReference type="GO" id="GO:0000309">
    <property type="term" value="F:nicotinamide-nucleotide adenylyltransferase activity"/>
    <property type="evidence" value="ECO:0007669"/>
    <property type="project" value="TreeGrafter"/>
</dbReference>
<organism evidence="2 3">
    <name type="scientific">Beauveria bassiana</name>
    <name type="common">White muscardine disease fungus</name>
    <name type="synonym">Tritirachium shiotae</name>
    <dbReference type="NCBI Taxonomy" id="176275"/>
    <lineage>
        <taxon>Eukaryota</taxon>
        <taxon>Fungi</taxon>
        <taxon>Dikarya</taxon>
        <taxon>Ascomycota</taxon>
        <taxon>Pezizomycotina</taxon>
        <taxon>Sordariomycetes</taxon>
        <taxon>Hypocreomycetidae</taxon>
        <taxon>Hypocreales</taxon>
        <taxon>Cordycipitaceae</taxon>
        <taxon>Beauveria</taxon>
    </lineage>
</organism>
<reference evidence="2 3" key="1">
    <citation type="journal article" date="2016" name="Appl. Microbiol. Biotechnol.">
        <title>Characterization of T-DNA insertion mutants with decreased virulence in the entomopathogenic fungus Beauveria bassiana JEF-007.</title>
        <authorList>
            <person name="Kim S."/>
            <person name="Lee S.J."/>
            <person name="Nai Y.S."/>
            <person name="Yu J.S."/>
            <person name="Lee M.R."/>
            <person name="Yang Y.T."/>
            <person name="Kim J.S."/>
        </authorList>
    </citation>
    <scope>NUCLEOTIDE SEQUENCE [LARGE SCALE GENOMIC DNA]</scope>
    <source>
        <strain evidence="2 3">JEF-007</strain>
    </source>
</reference>
<sequence length="593" mass="64940">MLVGNAKDWLGAYTTLRLTARRAADQEPRALPVRGRRYTLDFTPSKRSSFYACTMPRFIRRRHRLRDGQNFLSDTVPTDYTFDRLASKLKEFRASTDKLRLVHSSTPMPTHWARQREAEHMRAAQERQQASAAAARAAAAGEPAPKPTPETEVDEGKAPPEGTFAGARPADLQSRLLVLDASFNPPTRAHAHMAKAAVHAVLEEQRAAVAEAERCAALVGSVASGGGGGGGMEAVVRPETRLVLLLAVANADKPAAPAPLEHRLAMIYAFARHLHDDLRRQGDSVPIEMALTSEAFFSGKAHALRTASWYPHMRPFMTFKKCDERGRRLPGKAAIPPMEFITGFDTLVRILDPKYYKDEPEDAATGEDRRGKDHHDGVAVPAEVSRNEADLNEAAQSASCEGKGKDKMVADEPSAQQQQQHPSQPDDLTIMPSAKRPRNTPMMKALDPFFAHASLRVMLRPDDGHGTLEEQRAHIAALAAHDGETRATSASATGVRSLDEVGGDSAWMHKVRVLPDEVAGGASAGVSSSQVRRLVHDQGPLAAQGLVYPLVLDWLKRRELYRRPRPPKGTFADDGGLVEITAFGAWRKEDFCD</sequence>
<proteinExistence type="predicted"/>
<dbReference type="InterPro" id="IPR014729">
    <property type="entry name" value="Rossmann-like_a/b/a_fold"/>
</dbReference>
<dbReference type="GO" id="GO:0016887">
    <property type="term" value="F:ATP hydrolysis activity"/>
    <property type="evidence" value="ECO:0007669"/>
    <property type="project" value="TreeGrafter"/>
</dbReference>
<accession>A0A2N6NWG9</accession>
<dbReference type="Gene3D" id="3.40.50.620">
    <property type="entry name" value="HUPs"/>
    <property type="match status" value="1"/>
</dbReference>
<feature type="compositionally biased region" description="Low complexity" evidence="1">
    <location>
        <begin position="126"/>
        <end position="140"/>
    </location>
</feature>
<dbReference type="AlphaFoldDB" id="A0A2N6NWG9"/>
<dbReference type="Proteomes" id="UP000235728">
    <property type="component" value="Unassembled WGS sequence"/>
</dbReference>
<feature type="region of interest" description="Disordered" evidence="1">
    <location>
        <begin position="382"/>
        <end position="439"/>
    </location>
</feature>
<dbReference type="OMA" id="WANEHGR"/>
<feature type="region of interest" description="Disordered" evidence="1">
    <location>
        <begin position="104"/>
        <end position="167"/>
    </location>
</feature>
<dbReference type="EMBL" id="MRVG01000002">
    <property type="protein sequence ID" value="PMB71613.1"/>
    <property type="molecule type" value="Genomic_DNA"/>
</dbReference>
<evidence type="ECO:0000313" key="3">
    <source>
        <dbReference type="Proteomes" id="UP000235728"/>
    </source>
</evidence>
<evidence type="ECO:0000256" key="1">
    <source>
        <dbReference type="SAM" id="MobiDB-lite"/>
    </source>
</evidence>
<dbReference type="GO" id="GO:0005634">
    <property type="term" value="C:nucleus"/>
    <property type="evidence" value="ECO:0007669"/>
    <property type="project" value="TreeGrafter"/>
</dbReference>
<dbReference type="PANTHER" id="PTHR31285">
    <property type="entry name" value="NICOTINAMIDE MONONUCLEOTIDE ADENYLYLTRANSFERASE"/>
    <property type="match status" value="1"/>
</dbReference>